<dbReference type="CDD" id="cd07197">
    <property type="entry name" value="nitrilase"/>
    <property type="match status" value="1"/>
</dbReference>
<dbReference type="EMBL" id="VFIY01000018">
    <property type="protein sequence ID" value="TPD57662.1"/>
    <property type="molecule type" value="Genomic_DNA"/>
</dbReference>
<dbReference type="InterPro" id="IPR036526">
    <property type="entry name" value="C-N_Hydrolase_sf"/>
</dbReference>
<accession>A0A501PCB3</accession>
<reference evidence="3" key="1">
    <citation type="submission" date="2019-06" db="EMBL/GenBank/DDBJ databases">
        <title>The complete genome of Emcibacter congregatus ZYLT.</title>
        <authorList>
            <person name="Zhao Z."/>
        </authorList>
    </citation>
    <scope>NUCLEOTIDE SEQUENCE [LARGE SCALE GENOMIC DNA]</scope>
    <source>
        <strain evidence="3">MCCC 1A06723</strain>
    </source>
</reference>
<evidence type="ECO:0000313" key="3">
    <source>
        <dbReference type="Proteomes" id="UP000319148"/>
    </source>
</evidence>
<dbReference type="OrthoDB" id="9811121at2"/>
<dbReference type="PROSITE" id="PS50263">
    <property type="entry name" value="CN_HYDROLASE"/>
    <property type="match status" value="1"/>
</dbReference>
<dbReference type="GO" id="GO:0016787">
    <property type="term" value="F:hydrolase activity"/>
    <property type="evidence" value="ECO:0007669"/>
    <property type="project" value="UniProtKB-KW"/>
</dbReference>
<dbReference type="PANTHER" id="PTHR23088:SF27">
    <property type="entry name" value="DEAMINATED GLUTATHIONE AMIDASE"/>
    <property type="match status" value="1"/>
</dbReference>
<keyword evidence="3" id="KW-1185">Reference proteome</keyword>
<evidence type="ECO:0000313" key="2">
    <source>
        <dbReference type="EMBL" id="TPD57662.1"/>
    </source>
</evidence>
<dbReference type="RefSeq" id="WP_139941977.1">
    <property type="nucleotide sequence ID" value="NZ_JBHSYP010000005.1"/>
</dbReference>
<protein>
    <submittedName>
        <fullName evidence="2">Carbon-nitrogen hydrolase family protein</fullName>
    </submittedName>
</protein>
<dbReference type="PANTHER" id="PTHR23088">
    <property type="entry name" value="NITRILASE-RELATED"/>
    <property type="match status" value="1"/>
</dbReference>
<gene>
    <name evidence="2" type="ORF">FIV46_16270</name>
</gene>
<dbReference type="Gene3D" id="3.60.110.10">
    <property type="entry name" value="Carbon-nitrogen hydrolase"/>
    <property type="match status" value="1"/>
</dbReference>
<proteinExistence type="predicted"/>
<name>A0A501PCB3_9PROT</name>
<sequence length="269" mass="30070">MKILSCQINQPEIGTVSERDEHVRQLCDKLGQALTQVEADVVMLPELATSGYPFGDLARVKELAEEIDGPSVKAIREVAKEHGVAICFGLPRHNPDNDNLHISQFFIHPDGQVGFYDKLHLHESEADVFSPGDHLYVTALGGVKIGLIICYDFRFPELCRHLRAEHGVDVILHATAFLKDDSYKSWAPFVMTRALENEVYLLSQNFAGPAFGGTLFCPPDFNGGRQMERLPDQEFFHVFEVDEALLAEKRAGGGYLEGRREDYGSLKPL</sequence>
<evidence type="ECO:0000259" key="1">
    <source>
        <dbReference type="PROSITE" id="PS50263"/>
    </source>
</evidence>
<dbReference type="Pfam" id="PF00795">
    <property type="entry name" value="CN_hydrolase"/>
    <property type="match status" value="1"/>
</dbReference>
<dbReference type="Proteomes" id="UP000319148">
    <property type="component" value="Unassembled WGS sequence"/>
</dbReference>
<organism evidence="2 3">
    <name type="scientific">Emcibacter nanhaiensis</name>
    <dbReference type="NCBI Taxonomy" id="1505037"/>
    <lineage>
        <taxon>Bacteria</taxon>
        <taxon>Pseudomonadati</taxon>
        <taxon>Pseudomonadota</taxon>
        <taxon>Alphaproteobacteria</taxon>
        <taxon>Emcibacterales</taxon>
        <taxon>Emcibacteraceae</taxon>
        <taxon>Emcibacter</taxon>
    </lineage>
</organism>
<dbReference type="AlphaFoldDB" id="A0A501PCB3"/>
<dbReference type="SUPFAM" id="SSF56317">
    <property type="entry name" value="Carbon-nitrogen hydrolase"/>
    <property type="match status" value="1"/>
</dbReference>
<keyword evidence="2" id="KW-0378">Hydrolase</keyword>
<dbReference type="InterPro" id="IPR003010">
    <property type="entry name" value="C-N_Hydrolase"/>
</dbReference>
<comment type="caution">
    <text evidence="2">The sequence shown here is derived from an EMBL/GenBank/DDBJ whole genome shotgun (WGS) entry which is preliminary data.</text>
</comment>
<feature type="domain" description="CN hydrolase" evidence="1">
    <location>
        <begin position="1"/>
        <end position="243"/>
    </location>
</feature>